<proteinExistence type="predicted"/>
<name>A0A9D3MCF3_ANGAN</name>
<evidence type="ECO:0000313" key="2">
    <source>
        <dbReference type="Proteomes" id="UP001044222"/>
    </source>
</evidence>
<organism evidence="1 2">
    <name type="scientific">Anguilla anguilla</name>
    <name type="common">European freshwater eel</name>
    <name type="synonym">Muraena anguilla</name>
    <dbReference type="NCBI Taxonomy" id="7936"/>
    <lineage>
        <taxon>Eukaryota</taxon>
        <taxon>Metazoa</taxon>
        <taxon>Chordata</taxon>
        <taxon>Craniata</taxon>
        <taxon>Vertebrata</taxon>
        <taxon>Euteleostomi</taxon>
        <taxon>Actinopterygii</taxon>
        <taxon>Neopterygii</taxon>
        <taxon>Teleostei</taxon>
        <taxon>Anguilliformes</taxon>
        <taxon>Anguillidae</taxon>
        <taxon>Anguilla</taxon>
    </lineage>
</organism>
<dbReference type="EMBL" id="JAFIRN010000007">
    <property type="protein sequence ID" value="KAG5845601.1"/>
    <property type="molecule type" value="Genomic_DNA"/>
</dbReference>
<sequence>MPEGHLSCLNKGRSGIVRSRLAYIVRDAYCGGFRSSSSDRQRERSNRSSCSFSYFTTLSNGRLCRWSESWSNMNLLD</sequence>
<dbReference type="AlphaFoldDB" id="A0A9D3MCF3"/>
<dbReference type="Proteomes" id="UP001044222">
    <property type="component" value="Chromosome 7"/>
</dbReference>
<protein>
    <submittedName>
        <fullName evidence="1">Uncharacterized protein</fullName>
    </submittedName>
</protein>
<gene>
    <name evidence="1" type="ORF">ANANG_G00141010</name>
</gene>
<accession>A0A9D3MCF3</accession>
<keyword evidence="2" id="KW-1185">Reference proteome</keyword>
<reference evidence="1" key="1">
    <citation type="submission" date="2021-01" db="EMBL/GenBank/DDBJ databases">
        <title>A chromosome-scale assembly of European eel, Anguilla anguilla.</title>
        <authorList>
            <person name="Henkel C."/>
            <person name="Jong-Raadsen S.A."/>
            <person name="Dufour S."/>
            <person name="Weltzien F.-A."/>
            <person name="Palstra A.P."/>
            <person name="Pelster B."/>
            <person name="Spaink H.P."/>
            <person name="Van Den Thillart G.E."/>
            <person name="Jansen H."/>
            <person name="Zahm M."/>
            <person name="Klopp C."/>
            <person name="Cedric C."/>
            <person name="Louis A."/>
            <person name="Berthelot C."/>
            <person name="Parey E."/>
            <person name="Roest Crollius H."/>
            <person name="Montfort J."/>
            <person name="Robinson-Rechavi M."/>
            <person name="Bucao C."/>
            <person name="Bouchez O."/>
            <person name="Gislard M."/>
            <person name="Lluch J."/>
            <person name="Milhes M."/>
            <person name="Lampietro C."/>
            <person name="Lopez Roques C."/>
            <person name="Donnadieu C."/>
            <person name="Braasch I."/>
            <person name="Desvignes T."/>
            <person name="Postlethwait J."/>
            <person name="Bobe J."/>
            <person name="Guiguen Y."/>
            <person name="Dirks R."/>
        </authorList>
    </citation>
    <scope>NUCLEOTIDE SEQUENCE</scope>
    <source>
        <strain evidence="1">Tag_6206</strain>
        <tissue evidence="1">Liver</tissue>
    </source>
</reference>
<evidence type="ECO:0000313" key="1">
    <source>
        <dbReference type="EMBL" id="KAG5845601.1"/>
    </source>
</evidence>
<comment type="caution">
    <text evidence="1">The sequence shown here is derived from an EMBL/GenBank/DDBJ whole genome shotgun (WGS) entry which is preliminary data.</text>
</comment>